<comment type="similarity">
    <text evidence="2 4">Belongs to the TUB family.</text>
</comment>
<comment type="subcellular location">
    <subcellularLocation>
        <location evidence="1">Cytoplasm</location>
    </subcellularLocation>
</comment>
<dbReference type="Gene3D" id="3.20.90.10">
    <property type="entry name" value="Tubby Protein, Chain A"/>
    <property type="match status" value="3"/>
</dbReference>
<dbReference type="PRINTS" id="PR01573">
    <property type="entry name" value="SUPERTUBBY"/>
</dbReference>
<dbReference type="PANTHER" id="PTHR16517">
    <property type="entry name" value="TUBBY-RELATED"/>
    <property type="match status" value="1"/>
</dbReference>
<dbReference type="PANTHER" id="PTHR16517:SF7">
    <property type="entry name" value="PROTEIN KING TUBBY"/>
    <property type="match status" value="1"/>
</dbReference>
<reference evidence="8" key="1">
    <citation type="submission" date="2025-08" db="UniProtKB">
        <authorList>
            <consortium name="RefSeq"/>
        </authorList>
    </citation>
    <scope>IDENTIFICATION</scope>
    <source>
        <strain evidence="8">Airmid</strain>
    </source>
</reference>
<accession>A0A6P6Y928</accession>
<sequence length="699" mass="78510">METTAGNNNNNNQRLSSAKWSRNLNQDCQSESNRLRLLERQRQLIESKLQRRQLNQQNENIIIPSLSSPNSSQSSTSSSASTIRPATSIGNLRSGINSNSSIGGSPSSNPRSSTTDSSDSIFQRNHFNYDLDDNNDGGDNNNQDYNQNDNNKIMKNRMMIKNRARTSVPGSRQQIDNHNQLQQQQQQTKLSTNKFLQEQKNDKFLANNNSRSSSALHRSTMSKSEINLQQLSNTNEQNTTTTTTAIEQKLSMPNPLINVLTDEELLKFVTQPISPDVTLQCTIIRDKKGLDRSLYPTYYMHLQDIVLNNNLLTTMNKSLSSMQLDNKRNQQQQQQQIEGTATVWMSDSLESINSTNDDSLTTDDEQQQQQQNTNNSSSTTTTPSSKKVFVLSGRRRKKSKTYLIGNNAFDISRDRCIAKLKSNVLGTQFTSIRLHSNGVRHEISSITYETNVLGFKGPRKMTIIIPKPDEKTNALCNLSLQEELKRNSRAIMLLKNKTPIWNEETQSYVLNFHGRVTQASVKNFQLVVQNANNNDGNNRKSNNNNNSADDQAILRRSASSHQLRHNSKLYNNPDDNDDDDDDDDDGGNSNEDSDSDSVSNNDGNNNDDSDNDNDKNTKKKSKKSSLGLRKNHPISKSGYLMATSSEDAKQIADYSNDLVSLQFGRVSNTHFSCDVSWPLSLLQAFAIALSSFDSKLACE</sequence>
<feature type="compositionally biased region" description="Polar residues" evidence="5">
    <location>
        <begin position="13"/>
        <end position="26"/>
    </location>
</feature>
<dbReference type="GO" id="GO:0005929">
    <property type="term" value="C:cilium"/>
    <property type="evidence" value="ECO:0007669"/>
    <property type="project" value="TreeGrafter"/>
</dbReference>
<dbReference type="OrthoDB" id="8775810at2759"/>
<dbReference type="PROSITE" id="PS01201">
    <property type="entry name" value="TUB_2"/>
    <property type="match status" value="1"/>
</dbReference>
<gene>
    <name evidence="8" type="primary">LOC113795495</name>
</gene>
<feature type="region of interest" description="Disordered" evidence="5">
    <location>
        <begin position="1"/>
        <end position="26"/>
    </location>
</feature>
<dbReference type="InterPro" id="IPR025659">
    <property type="entry name" value="Tubby-like_C"/>
</dbReference>
<evidence type="ECO:0000256" key="4">
    <source>
        <dbReference type="RuleBase" id="RU361125"/>
    </source>
</evidence>
<feature type="domain" description="Tubby C-terminal" evidence="6">
    <location>
        <begin position="654"/>
        <end position="694"/>
    </location>
</feature>
<dbReference type="CTD" id="37400"/>
<dbReference type="RefSeq" id="XP_027201481.1">
    <property type="nucleotide sequence ID" value="XM_027345680.1"/>
</dbReference>
<feature type="compositionally biased region" description="Low complexity" evidence="5">
    <location>
        <begin position="367"/>
        <end position="385"/>
    </location>
</feature>
<feature type="region of interest" description="Disordered" evidence="5">
    <location>
        <begin position="559"/>
        <end position="633"/>
    </location>
</feature>
<feature type="region of interest" description="Disordered" evidence="5">
    <location>
        <begin position="164"/>
        <end position="189"/>
    </location>
</feature>
<evidence type="ECO:0000256" key="5">
    <source>
        <dbReference type="SAM" id="MobiDB-lite"/>
    </source>
</evidence>
<feature type="region of interest" description="Disordered" evidence="5">
    <location>
        <begin position="61"/>
        <end position="152"/>
    </location>
</feature>
<evidence type="ECO:0000256" key="3">
    <source>
        <dbReference type="ARBA" id="ARBA00022490"/>
    </source>
</evidence>
<evidence type="ECO:0000256" key="1">
    <source>
        <dbReference type="ARBA" id="ARBA00004496"/>
    </source>
</evidence>
<name>A0A6P6Y928_DERPT</name>
<feature type="compositionally biased region" description="Low complexity" evidence="5">
    <location>
        <begin position="61"/>
        <end position="121"/>
    </location>
</feature>
<dbReference type="Proteomes" id="UP000515146">
    <property type="component" value="Unplaced"/>
</dbReference>
<feature type="domain" description="Tubby C-terminal" evidence="6">
    <location>
        <begin position="382"/>
        <end position="534"/>
    </location>
</feature>
<feature type="region of interest" description="Disordered" evidence="5">
    <location>
        <begin position="354"/>
        <end position="387"/>
    </location>
</feature>
<dbReference type="InterPro" id="IPR000007">
    <property type="entry name" value="Tubby_C"/>
</dbReference>
<dbReference type="PROSITE" id="PS01200">
    <property type="entry name" value="TUB_1"/>
    <property type="match status" value="1"/>
</dbReference>
<evidence type="ECO:0000313" key="8">
    <source>
        <dbReference type="RefSeq" id="XP_027201481.1"/>
    </source>
</evidence>
<keyword evidence="3" id="KW-0963">Cytoplasm</keyword>
<dbReference type="Pfam" id="PF01167">
    <property type="entry name" value="Tub"/>
    <property type="match status" value="2"/>
</dbReference>
<feature type="compositionally biased region" description="Acidic residues" evidence="5">
    <location>
        <begin position="574"/>
        <end position="595"/>
    </location>
</feature>
<feature type="region of interest" description="Disordered" evidence="5">
    <location>
        <begin position="201"/>
        <end position="221"/>
    </location>
</feature>
<dbReference type="KEGG" id="dpte:113795495"/>
<dbReference type="InParanoid" id="A0A6P6Y928"/>
<evidence type="ECO:0000259" key="6">
    <source>
        <dbReference type="Pfam" id="PF01167"/>
    </source>
</evidence>
<evidence type="ECO:0000256" key="2">
    <source>
        <dbReference type="ARBA" id="ARBA00007129"/>
    </source>
</evidence>
<proteinExistence type="inferred from homology"/>
<dbReference type="GO" id="GO:0061512">
    <property type="term" value="P:protein localization to cilium"/>
    <property type="evidence" value="ECO:0007669"/>
    <property type="project" value="TreeGrafter"/>
</dbReference>
<dbReference type="AlphaFoldDB" id="A0A6P6Y928"/>
<feature type="compositionally biased region" description="Basic residues" evidence="5">
    <location>
        <begin position="617"/>
        <end position="633"/>
    </location>
</feature>
<feature type="compositionally biased region" description="Low complexity" evidence="5">
    <location>
        <begin position="205"/>
        <end position="219"/>
    </location>
</feature>
<protein>
    <recommendedName>
        <fullName evidence="4">Tubby-like protein</fullName>
    </recommendedName>
</protein>
<keyword evidence="7" id="KW-1185">Reference proteome</keyword>
<feature type="compositionally biased region" description="Low complexity" evidence="5">
    <location>
        <begin position="137"/>
        <end position="151"/>
    </location>
</feature>
<organism evidence="7 8">
    <name type="scientific">Dermatophagoides pteronyssinus</name>
    <name type="common">European house dust mite</name>
    <dbReference type="NCBI Taxonomy" id="6956"/>
    <lineage>
        <taxon>Eukaryota</taxon>
        <taxon>Metazoa</taxon>
        <taxon>Ecdysozoa</taxon>
        <taxon>Arthropoda</taxon>
        <taxon>Chelicerata</taxon>
        <taxon>Arachnida</taxon>
        <taxon>Acari</taxon>
        <taxon>Acariformes</taxon>
        <taxon>Sarcoptiformes</taxon>
        <taxon>Astigmata</taxon>
        <taxon>Psoroptidia</taxon>
        <taxon>Analgoidea</taxon>
        <taxon>Pyroglyphidae</taxon>
        <taxon>Dermatophagoidinae</taxon>
        <taxon>Dermatophagoides</taxon>
    </lineage>
</organism>
<dbReference type="OMA" id="QCTIIRD"/>
<evidence type="ECO:0000313" key="7">
    <source>
        <dbReference type="Proteomes" id="UP000515146"/>
    </source>
</evidence>
<dbReference type="SUPFAM" id="SSF54518">
    <property type="entry name" value="Tubby C-terminal domain-like"/>
    <property type="match status" value="2"/>
</dbReference>
<dbReference type="InterPro" id="IPR018066">
    <property type="entry name" value="Tubby_C_CS"/>
</dbReference>
<dbReference type="GO" id="GO:0005737">
    <property type="term" value="C:cytoplasm"/>
    <property type="evidence" value="ECO:0007669"/>
    <property type="project" value="UniProtKB-SubCell"/>
</dbReference>
<feature type="compositionally biased region" description="Low complexity" evidence="5">
    <location>
        <begin position="173"/>
        <end position="187"/>
    </location>
</feature>